<sequence length="388" mass="42227">MDDLFSMDLPEYCAGKVRFPQDTIDWASVVLACDLLVGSGAKVLFGRACIQDGTAVLPFAAKESAEEAIRKMFDGCQVSCAPLKINFSDKKALQVATRINAVNPKTDKTSLAAIKPQSESGLLEHGFIGLDKQVKTIMSIVEAIGAYGRDAVDSLHMMFVGPPGGGKTMVARALLELYDRKGVTSGKGVFVNASATDLISPYVGETSHFVRKTFESACGGILFIDEAYRLSRNDPTSRSADHGQEAIDAINQLMEELRQEVIVIFAGYPDEMEDFLKHNPGLKGRIGFEVRFDGYGSADLLSIFGKMANDRGFAVEKDALDVLEQHIPSLSKQEGFANARTMRKLLDHVVTNKAQGKLDRCLSAGDVERALADDEFRSIEKLRVGFVG</sequence>
<keyword evidence="3" id="KW-0067">ATP-binding</keyword>
<keyword evidence="6" id="KW-1185">Reference proteome</keyword>
<dbReference type="HOGENOM" id="CLU_711511_0_0_11"/>
<dbReference type="InterPro" id="IPR050773">
    <property type="entry name" value="CbxX/CfxQ_RuBisCO_ESX"/>
</dbReference>
<dbReference type="Pfam" id="PF17866">
    <property type="entry name" value="AAA_lid_6"/>
    <property type="match status" value="1"/>
</dbReference>
<dbReference type="KEGG" id="shi:Shel_02590"/>
<accession>C7N1N5</accession>
<dbReference type="InterPro" id="IPR000641">
    <property type="entry name" value="CbxX/CfxQ"/>
</dbReference>
<dbReference type="GO" id="GO:0005524">
    <property type="term" value="F:ATP binding"/>
    <property type="evidence" value="ECO:0007669"/>
    <property type="project" value="UniProtKB-KW"/>
</dbReference>
<dbReference type="PRINTS" id="PR00819">
    <property type="entry name" value="CBXCFQXSUPER"/>
</dbReference>
<dbReference type="PANTHER" id="PTHR43392">
    <property type="entry name" value="AAA-TYPE ATPASE FAMILY PROTEIN / ANKYRIN REPEAT FAMILY PROTEIN"/>
    <property type="match status" value="1"/>
</dbReference>
<dbReference type="Gene3D" id="1.10.8.60">
    <property type="match status" value="1"/>
</dbReference>
<dbReference type="GO" id="GO:0016887">
    <property type="term" value="F:ATP hydrolysis activity"/>
    <property type="evidence" value="ECO:0007669"/>
    <property type="project" value="InterPro"/>
</dbReference>
<dbReference type="Pfam" id="PF00004">
    <property type="entry name" value="AAA"/>
    <property type="match status" value="1"/>
</dbReference>
<organism evidence="5 6">
    <name type="scientific">Slackia heliotrinireducens (strain ATCC 29202 / DSM 20476 / NCTC 11029 / RHS 1)</name>
    <name type="common">Peptococcus heliotrinreducens</name>
    <dbReference type="NCBI Taxonomy" id="471855"/>
    <lineage>
        <taxon>Bacteria</taxon>
        <taxon>Bacillati</taxon>
        <taxon>Actinomycetota</taxon>
        <taxon>Coriobacteriia</taxon>
        <taxon>Eggerthellales</taxon>
        <taxon>Eggerthellaceae</taxon>
        <taxon>Slackia</taxon>
    </lineage>
</organism>
<evidence type="ECO:0000256" key="3">
    <source>
        <dbReference type="ARBA" id="ARBA00022840"/>
    </source>
</evidence>
<dbReference type="EMBL" id="CP001684">
    <property type="protein sequence ID" value="ACV21327.1"/>
    <property type="molecule type" value="Genomic_DNA"/>
</dbReference>
<dbReference type="RefSeq" id="WP_012797437.1">
    <property type="nucleotide sequence ID" value="NC_013165.1"/>
</dbReference>
<dbReference type="InterPro" id="IPR003593">
    <property type="entry name" value="AAA+_ATPase"/>
</dbReference>
<evidence type="ECO:0000259" key="4">
    <source>
        <dbReference type="SMART" id="SM00382"/>
    </source>
</evidence>
<dbReference type="Proteomes" id="UP000002026">
    <property type="component" value="Chromosome"/>
</dbReference>
<dbReference type="eggNOG" id="COG0464">
    <property type="taxonomic scope" value="Bacteria"/>
</dbReference>
<dbReference type="PANTHER" id="PTHR43392:SF2">
    <property type="entry name" value="AAA-TYPE ATPASE FAMILY PROTEIN _ ANKYRIN REPEAT FAMILY PROTEIN"/>
    <property type="match status" value="1"/>
</dbReference>
<comment type="similarity">
    <text evidence="1">Belongs to the CbxX/CfxQ family.</text>
</comment>
<dbReference type="InterPro" id="IPR027417">
    <property type="entry name" value="P-loop_NTPase"/>
</dbReference>
<dbReference type="SMART" id="SM00382">
    <property type="entry name" value="AAA"/>
    <property type="match status" value="1"/>
</dbReference>
<evidence type="ECO:0000313" key="6">
    <source>
        <dbReference type="Proteomes" id="UP000002026"/>
    </source>
</evidence>
<dbReference type="InterPro" id="IPR003959">
    <property type="entry name" value="ATPase_AAA_core"/>
</dbReference>
<protein>
    <submittedName>
        <fullName evidence="5">AAA+ family ATPase</fullName>
    </submittedName>
</protein>
<dbReference type="Gene3D" id="3.40.50.300">
    <property type="entry name" value="P-loop containing nucleotide triphosphate hydrolases"/>
    <property type="match status" value="1"/>
</dbReference>
<dbReference type="InterPro" id="IPR041627">
    <property type="entry name" value="AAA_lid_6"/>
</dbReference>
<reference evidence="5 6" key="1">
    <citation type="journal article" date="2009" name="Stand. Genomic Sci.">
        <title>Complete genome sequence of Slackia heliotrinireducens type strain (RHS 1).</title>
        <authorList>
            <person name="Pukall R."/>
            <person name="Lapidus A."/>
            <person name="Nolan M."/>
            <person name="Copeland A."/>
            <person name="Glavina Del Rio T."/>
            <person name="Lucas S."/>
            <person name="Chen F."/>
            <person name="Tice H."/>
            <person name="Cheng J.F."/>
            <person name="Chertkov O."/>
            <person name="Bruce D."/>
            <person name="Goodwin L."/>
            <person name="Kuske C."/>
            <person name="Brettin T."/>
            <person name="Detter J.C."/>
            <person name="Han C."/>
            <person name="Pitluck S."/>
            <person name="Pati A."/>
            <person name="Mavrommatis K."/>
            <person name="Ivanova N."/>
            <person name="Ovchinnikova G."/>
            <person name="Chen A."/>
            <person name="Palaniappan K."/>
            <person name="Schneider S."/>
            <person name="Rohde M."/>
            <person name="Chain P."/>
            <person name="D'haeseleer P."/>
            <person name="Goker M."/>
            <person name="Bristow J."/>
            <person name="Eisen J.A."/>
            <person name="Markowitz V."/>
            <person name="Kyrpides N.C."/>
            <person name="Klenk H.P."/>
            <person name="Hugenholtz P."/>
        </authorList>
    </citation>
    <scope>NUCLEOTIDE SEQUENCE [LARGE SCALE GENOMIC DNA]</scope>
    <source>
        <strain evidence="6">ATCC 29202 / DSM 20476 / NCTC 11029 / RHS 1</strain>
    </source>
</reference>
<feature type="domain" description="AAA+ ATPase" evidence="4">
    <location>
        <begin position="153"/>
        <end position="292"/>
    </location>
</feature>
<dbReference type="STRING" id="471855.Shel_02590"/>
<evidence type="ECO:0000256" key="2">
    <source>
        <dbReference type="ARBA" id="ARBA00022741"/>
    </source>
</evidence>
<evidence type="ECO:0000256" key="1">
    <source>
        <dbReference type="ARBA" id="ARBA00010378"/>
    </source>
</evidence>
<dbReference type="SUPFAM" id="SSF52540">
    <property type="entry name" value="P-loop containing nucleoside triphosphate hydrolases"/>
    <property type="match status" value="1"/>
</dbReference>
<proteinExistence type="inferred from homology"/>
<evidence type="ECO:0000313" key="5">
    <source>
        <dbReference type="EMBL" id="ACV21327.1"/>
    </source>
</evidence>
<dbReference type="AlphaFoldDB" id="C7N1N5"/>
<name>C7N1N5_SLAHD</name>
<dbReference type="CDD" id="cd00009">
    <property type="entry name" value="AAA"/>
    <property type="match status" value="1"/>
</dbReference>
<gene>
    <name evidence="5" type="ordered locus">Shel_02590</name>
</gene>
<keyword evidence="2" id="KW-0547">Nucleotide-binding</keyword>